<sequence>MTTLEFRKPSRCEELNQDGCVEVANGPGFVAVRDSTDQDGPVILVGRNGWQQFVATLRSGDGR</sequence>
<evidence type="ECO:0000313" key="3">
    <source>
        <dbReference type="Proteomes" id="UP000468735"/>
    </source>
</evidence>
<dbReference type="AlphaFoldDB" id="A0A6H9YNB8"/>
<dbReference type="OrthoDB" id="3431830at2"/>
<comment type="caution">
    <text evidence="2">The sequence shown here is derived from an EMBL/GenBank/DDBJ whole genome shotgun (WGS) entry which is preliminary data.</text>
</comment>
<keyword evidence="3" id="KW-1185">Reference proteome</keyword>
<organism evidence="2 3">
    <name type="scientific">Actinomadura rudentiformis</name>
    <dbReference type="NCBI Taxonomy" id="359158"/>
    <lineage>
        <taxon>Bacteria</taxon>
        <taxon>Bacillati</taxon>
        <taxon>Actinomycetota</taxon>
        <taxon>Actinomycetes</taxon>
        <taxon>Streptosporangiales</taxon>
        <taxon>Thermomonosporaceae</taxon>
        <taxon>Actinomadura</taxon>
    </lineage>
</organism>
<gene>
    <name evidence="2" type="ORF">F8566_21145</name>
</gene>
<dbReference type="EMBL" id="WBMT01000009">
    <property type="protein sequence ID" value="KAB2347502.1"/>
    <property type="molecule type" value="Genomic_DNA"/>
</dbReference>
<dbReference type="InterPro" id="IPR007278">
    <property type="entry name" value="DUF397"/>
</dbReference>
<reference evidence="2 3" key="1">
    <citation type="submission" date="2019-09" db="EMBL/GenBank/DDBJ databases">
        <title>Actinomadura physcomitrii sp. nov., a novel actinomycete isolated from moss [Physcomitrium sphaericum (Ludw) Fuernr].</title>
        <authorList>
            <person name="Zhuang X."/>
            <person name="Liu C."/>
        </authorList>
    </citation>
    <scope>NUCLEOTIDE SEQUENCE [LARGE SCALE GENOMIC DNA]</scope>
    <source>
        <strain evidence="2 3">HMC1</strain>
    </source>
</reference>
<evidence type="ECO:0000313" key="2">
    <source>
        <dbReference type="EMBL" id="KAB2347502.1"/>
    </source>
</evidence>
<feature type="domain" description="DUF397" evidence="1">
    <location>
        <begin position="5"/>
        <end position="58"/>
    </location>
</feature>
<dbReference type="Pfam" id="PF04149">
    <property type="entry name" value="DUF397"/>
    <property type="match status" value="1"/>
</dbReference>
<dbReference type="Proteomes" id="UP000468735">
    <property type="component" value="Unassembled WGS sequence"/>
</dbReference>
<protein>
    <submittedName>
        <fullName evidence="2">DUF397 domain-containing protein</fullName>
    </submittedName>
</protein>
<name>A0A6H9YNB8_9ACTN</name>
<accession>A0A6H9YNB8</accession>
<evidence type="ECO:0000259" key="1">
    <source>
        <dbReference type="Pfam" id="PF04149"/>
    </source>
</evidence>
<proteinExistence type="predicted"/>